<dbReference type="Proteomes" id="UP001500131">
    <property type="component" value="Unassembled WGS sequence"/>
</dbReference>
<name>A0AAW3AL87_9TRYP</name>
<keyword evidence="3" id="KW-1185">Reference proteome</keyword>
<feature type="region of interest" description="Disordered" evidence="1">
    <location>
        <begin position="684"/>
        <end position="739"/>
    </location>
</feature>
<evidence type="ECO:0000313" key="3">
    <source>
        <dbReference type="Proteomes" id="UP001500131"/>
    </source>
</evidence>
<sequence>MDAARAGGGHFARGPVSAGVSYAEYWQDLMATAEHAGQTIHADDSHEPVPAAKSPTPTPPPSGRAPPSPLAAASAYRLNLALTPNPHKVRQSPPPYQQQQQQPLHVTIMSKHVGEGEGEGEECIEKSMRRFKEVSAPAEKLTCKSSSARKSSPPVACAGPWVPSPSVLGIATRLSDDEAGTVQVTDSIHGQRVRVTVRGGTHTSENIFGDQRDLPAPSGDKDLVDSPHRYYSASDNTSAQHAFSLTAGAAPVDSAYAYTPDDLVVKAAQCYEQWRRCVMEGNTDAYDSDDSAWECHFSDGNSSMAGDDEAGGAVAAIRLADGPARESTEPPCAAARNHTSSALPHTPTDDRRSVLSSDRSDTLPDSSPLCSSAYTRRKRTPSPTAGTHSRLHSAEATTHGLTSGRRDRDGDTDSTITPAAALPSLFTWTHASPVAKYPSLHVAPAAPTVFCRFCAQEEKVVERLSGETVEKMRVERQGTHSHSAPLPPPQQQCYQHPSIQTPHCLHQEAGVHPGAATTAVRSESTHWRHMSKDIRAVHGAAGSLQSSSIAEADAVPLSFVYRRLFTDESEDGDGGVKVRLGFADARRRESSGAANSDGALVPAPSSEKEHGQLPSDSLGVSSASQREVARMTSSDPAHNLTALTEVNHLHETLIELSSCCSEDEDNNNPVVEGEGVDDEIASQAESTLPQRERTSLHGTALPSGSQCALVLPSPSHPSLRPSVEPAKSEAQHRAALTGSGAHTTPVVAAKPLLCRDHPLWRKHHASVSMLYASRLLPSEQANDELQLFLCWAQEKAERQRRWRQHHHHGDADGSSETVLETSELGASPPVSCVVSGVHKVAYSTARRGRCSCAPSLQVQRSGLSGSNEREAATGVLPVEFASAQATSPSSQQTPYLLRPAVYVASPLLNREEARSSSPPEERQWTITPSAAPSRFVEWIATEVDPYESLLLSPL</sequence>
<comment type="caution">
    <text evidence="2">The sequence shown here is derived from an EMBL/GenBank/DDBJ whole genome shotgun (WGS) entry which is preliminary data.</text>
</comment>
<feature type="region of interest" description="Disordered" evidence="1">
    <location>
        <begin position="587"/>
        <end position="637"/>
    </location>
</feature>
<gene>
    <name evidence="2" type="ORF">Q4I31_003038</name>
</gene>
<proteinExistence type="predicted"/>
<feature type="compositionally biased region" description="Polar residues" evidence="1">
    <location>
        <begin position="363"/>
        <end position="374"/>
    </location>
</feature>
<evidence type="ECO:0000313" key="2">
    <source>
        <dbReference type="EMBL" id="KAL0507390.1"/>
    </source>
</evidence>
<feature type="compositionally biased region" description="Pro residues" evidence="1">
    <location>
        <begin position="56"/>
        <end position="69"/>
    </location>
</feature>
<feature type="compositionally biased region" description="Basic and acidic residues" evidence="1">
    <location>
        <begin position="347"/>
        <end position="362"/>
    </location>
</feature>
<feature type="region of interest" description="Disordered" evidence="1">
    <location>
        <begin position="322"/>
        <end position="416"/>
    </location>
</feature>
<protein>
    <submittedName>
        <fullName evidence="2">Uncharacterized protein</fullName>
    </submittedName>
</protein>
<feature type="region of interest" description="Disordered" evidence="1">
    <location>
        <begin position="36"/>
        <end position="71"/>
    </location>
</feature>
<dbReference type="AlphaFoldDB" id="A0AAW3AL87"/>
<feature type="compositionally biased region" description="Polar residues" evidence="1">
    <location>
        <begin position="614"/>
        <end position="637"/>
    </location>
</feature>
<feature type="compositionally biased region" description="Low complexity" evidence="1">
    <location>
        <begin position="709"/>
        <end position="722"/>
    </location>
</feature>
<evidence type="ECO:0000256" key="1">
    <source>
        <dbReference type="SAM" id="MobiDB-lite"/>
    </source>
</evidence>
<accession>A0AAW3AL87</accession>
<feature type="region of interest" description="Disordered" evidence="1">
    <location>
        <begin position="802"/>
        <end position="822"/>
    </location>
</feature>
<dbReference type="EMBL" id="JBAMZK010000020">
    <property type="protein sequence ID" value="KAL0507390.1"/>
    <property type="molecule type" value="Genomic_DNA"/>
</dbReference>
<reference evidence="2 3" key="1">
    <citation type="submission" date="2024-02" db="EMBL/GenBank/DDBJ databases">
        <title>FIRST GENOME SEQUENCES OF Leishmania (Viannia) shawi, Leishmania (Viannia) lindenbergi AND Leishmania (Viannia) utingensis.</title>
        <authorList>
            <person name="Resadore F."/>
            <person name="Custodio M.G.F."/>
            <person name="Boite M.C."/>
            <person name="Cupolillo E."/>
            <person name="Ferreira G.E.M."/>
        </authorList>
    </citation>
    <scope>NUCLEOTIDE SEQUENCE [LARGE SCALE GENOMIC DNA]</scope>
    <source>
        <strain evidence="2 3">MHOM/BR/1966/M15733</strain>
    </source>
</reference>
<organism evidence="2 3">
    <name type="scientific">Leishmania lindenbergi</name>
    <dbReference type="NCBI Taxonomy" id="651832"/>
    <lineage>
        <taxon>Eukaryota</taxon>
        <taxon>Discoba</taxon>
        <taxon>Euglenozoa</taxon>
        <taxon>Kinetoplastea</taxon>
        <taxon>Metakinetoplastina</taxon>
        <taxon>Trypanosomatida</taxon>
        <taxon>Trypanosomatidae</taxon>
        <taxon>Leishmaniinae</taxon>
        <taxon>Leishmania</taxon>
    </lineage>
</organism>